<dbReference type="PANTHER" id="PTHR47348:SF3">
    <property type="entry name" value="MEIOTICALLY UP-REGULATED GENE 190 PROTEIN"/>
    <property type="match status" value="1"/>
</dbReference>
<keyword evidence="4" id="KW-0446">Lipid-binding</keyword>
<evidence type="ECO:0000256" key="1">
    <source>
        <dbReference type="ARBA" id="ARBA00004370"/>
    </source>
</evidence>
<evidence type="ECO:0000256" key="2">
    <source>
        <dbReference type="ARBA" id="ARBA00022448"/>
    </source>
</evidence>
<feature type="domain" description="C2" evidence="8">
    <location>
        <begin position="441"/>
        <end position="575"/>
    </location>
</feature>
<keyword evidence="5 7" id="KW-0472">Membrane</keyword>
<evidence type="ECO:0008006" key="12">
    <source>
        <dbReference type="Google" id="ProtNLM"/>
    </source>
</evidence>
<proteinExistence type="predicted"/>
<gene>
    <name evidence="10" type="ORF">J3Q64DRAFT_1882566</name>
</gene>
<dbReference type="Pfam" id="PF25669">
    <property type="entry name" value="SMP_MUG190-like"/>
    <property type="match status" value="2"/>
</dbReference>
<dbReference type="Proteomes" id="UP001448207">
    <property type="component" value="Unassembled WGS sequence"/>
</dbReference>
<protein>
    <recommendedName>
        <fullName evidence="12">C2 domain-containing protein</fullName>
    </recommendedName>
</protein>
<dbReference type="Gene3D" id="2.60.40.150">
    <property type="entry name" value="C2 domain"/>
    <property type="match status" value="2"/>
</dbReference>
<comment type="subcellular location">
    <subcellularLocation>
        <location evidence="1">Membrane</location>
    </subcellularLocation>
</comment>
<keyword evidence="11" id="KW-1185">Reference proteome</keyword>
<feature type="transmembrane region" description="Helical" evidence="7">
    <location>
        <begin position="205"/>
        <end position="225"/>
    </location>
</feature>
<evidence type="ECO:0000256" key="5">
    <source>
        <dbReference type="ARBA" id="ARBA00023136"/>
    </source>
</evidence>
<feature type="compositionally biased region" description="Acidic residues" evidence="6">
    <location>
        <begin position="1034"/>
        <end position="1043"/>
    </location>
</feature>
<dbReference type="InterPro" id="IPR035892">
    <property type="entry name" value="C2_domain_sf"/>
</dbReference>
<dbReference type="PROSITE" id="PS51847">
    <property type="entry name" value="SMP"/>
    <property type="match status" value="1"/>
</dbReference>
<feature type="compositionally biased region" description="Polar residues" evidence="6">
    <location>
        <begin position="106"/>
        <end position="144"/>
    </location>
</feature>
<name>A0ABR3B3K2_PHYBL</name>
<feature type="region of interest" description="Disordered" evidence="6">
    <location>
        <begin position="617"/>
        <end position="646"/>
    </location>
</feature>
<dbReference type="SUPFAM" id="SSF49562">
    <property type="entry name" value="C2 domain (Calcium/lipid-binding domain, CaLB)"/>
    <property type="match status" value="2"/>
</dbReference>
<accession>A0ABR3B3K2</accession>
<feature type="domain" description="SMP-LTD" evidence="9">
    <location>
        <begin position="249"/>
        <end position="450"/>
    </location>
</feature>
<evidence type="ECO:0000259" key="8">
    <source>
        <dbReference type="PROSITE" id="PS50004"/>
    </source>
</evidence>
<feature type="compositionally biased region" description="Basic and acidic residues" evidence="6">
    <location>
        <begin position="13"/>
        <end position="46"/>
    </location>
</feature>
<evidence type="ECO:0000256" key="3">
    <source>
        <dbReference type="ARBA" id="ARBA00023055"/>
    </source>
</evidence>
<reference evidence="10 11" key="1">
    <citation type="submission" date="2024-04" db="EMBL/GenBank/DDBJ databases">
        <title>Symmetric and asymmetric DNA N6-adenine methylation regulates different biological responses in Mucorales.</title>
        <authorList>
            <consortium name="Lawrence Berkeley National Laboratory"/>
            <person name="Lax C."/>
            <person name="Mondo S.J."/>
            <person name="Osorio-Concepcion M."/>
            <person name="Muszewska A."/>
            <person name="Corrochano-Luque M."/>
            <person name="Gutierrez G."/>
            <person name="Riley R."/>
            <person name="Lipzen A."/>
            <person name="Guo J."/>
            <person name="Hundley H."/>
            <person name="Amirebrahimi M."/>
            <person name="Ng V."/>
            <person name="Lorenzo-Gutierrez D."/>
            <person name="Binder U."/>
            <person name="Yang J."/>
            <person name="Song Y."/>
            <person name="Canovas D."/>
            <person name="Navarro E."/>
            <person name="Freitag M."/>
            <person name="Gabaldon T."/>
            <person name="Grigoriev I.V."/>
            <person name="Corrochano L.M."/>
            <person name="Nicolas F.E."/>
            <person name="Garre V."/>
        </authorList>
    </citation>
    <scope>NUCLEOTIDE SEQUENCE [LARGE SCALE GENOMIC DNA]</scope>
    <source>
        <strain evidence="10 11">L51</strain>
    </source>
</reference>
<dbReference type="CDD" id="cd21676">
    <property type="entry name" value="SMP_Mug190"/>
    <property type="match status" value="1"/>
</dbReference>
<dbReference type="PROSITE" id="PS50004">
    <property type="entry name" value="C2"/>
    <property type="match status" value="2"/>
</dbReference>
<dbReference type="EMBL" id="JBCLYO010000005">
    <property type="protein sequence ID" value="KAL0088979.1"/>
    <property type="molecule type" value="Genomic_DNA"/>
</dbReference>
<sequence length="1102" mass="123725">MGNQSLTENSIDCESHREPKNEEEARQDKNLEEIDKLKTHGSRNDSENPNLERAPGNTLDATGNIHTTGDNNHRATQQTGPGTAILPNPPSPQPPTPPKDGENYSGGDTSLGQEINNVHKTTLRTPKPTNTIGKEQALQDSSQLADPADNPHHHHHQHSFSFTPDKNSLLTPIDPGKLVSGLEINALKYITATCIICYICGRLDYNIFFGIFCAVLAVLIFWLVGKEIKKGLGWKLAKQEGMKSLYTSEGETVEWLNFMIEKIWRSIDPEFFVLVEDLLEDTIKSVQPDVVKFMKVKDLDIGVQAPRIQSIRVFPSLPGQPDESIFGEASFSFHAHPSASFSGTLNDAAKPPGISIQLKAGIDTPITVRAELMAFSGKIRFKVLTSPEIPFVSKVTIAFTRNPIIETGVMPLTKHFNIMHLPMVKALVNQGISLGFAEFVDPKSMTLDIQALMGADAVDVRAIGVVKVEIREASRLGSQTIQDMEDSYATLSLSNQPKKTLSSTRVLTNDKDPRWNETLYVLVNEDDILADTKVDIKVWDADKVKYDDLWGSVSLPVKDIVQGQIDKLGNVSHWCKEERVVFDGWAPIDGKSEAKSKIKLNYKLSFHPKYTLPKADLLHGGAQKDNGKETKPEHQQQQEPLNPDHNNGILSIQIHQAVDLEIGDPEIIAADENKHPYNPNQIVSPYAIMYINDNKVFRTRTKMRNPSPHWNAVSENFIADYKNATIRISVKNSVDLERDPVIGTKCIPLSDLFIDQKDTFKGVQKWIPLDNGIGFGKVLLTIKYKPVKLSLSRELQGANVATLVVDYVSLTDLKPPFDPKYINNTKVVLALNLDPAIIKRLKPKHMKQQQSSDELAAQNGMYGWWHQHLYFPLSMRYRTALYVHIHQGSLTATKASGRIWLKNLVDEEWHDIVVGLHPYCSEKSKESNRNQDDWGIDGELGQVTLRVKVIPGFSPVHTHLHSYKKDMVGADPFHDDAIKAKAQQWIQEQSADNNDTTADPELKEAVQQEREKKEDTEELKYSRRRSSSMSSEYGAEDDSDIGDDDYKYMQEMRSMFKSPKIRRNSVSRKLAWCTDKAKNKMDSIRDGFNSEARAARNVTKEG</sequence>
<keyword evidence="7" id="KW-1133">Transmembrane helix</keyword>
<feature type="compositionally biased region" description="Polar residues" evidence="6">
    <location>
        <begin position="1"/>
        <end position="12"/>
    </location>
</feature>
<dbReference type="InterPro" id="IPR000008">
    <property type="entry name" value="C2_dom"/>
</dbReference>
<evidence type="ECO:0000313" key="10">
    <source>
        <dbReference type="EMBL" id="KAL0088979.1"/>
    </source>
</evidence>
<keyword evidence="2" id="KW-0813">Transport</keyword>
<feature type="compositionally biased region" description="Basic and acidic residues" evidence="6">
    <location>
        <begin position="625"/>
        <end position="636"/>
    </location>
</feature>
<feature type="region of interest" description="Disordered" evidence="6">
    <location>
        <begin position="1005"/>
        <end position="1044"/>
    </location>
</feature>
<keyword evidence="7" id="KW-0812">Transmembrane</keyword>
<feature type="compositionally biased region" description="Pro residues" evidence="6">
    <location>
        <begin position="87"/>
        <end position="98"/>
    </location>
</feature>
<feature type="compositionally biased region" description="Polar residues" evidence="6">
    <location>
        <begin position="637"/>
        <end position="646"/>
    </location>
</feature>
<organism evidence="10 11">
    <name type="scientific">Phycomyces blakesleeanus</name>
    <dbReference type="NCBI Taxonomy" id="4837"/>
    <lineage>
        <taxon>Eukaryota</taxon>
        <taxon>Fungi</taxon>
        <taxon>Fungi incertae sedis</taxon>
        <taxon>Mucoromycota</taxon>
        <taxon>Mucoromycotina</taxon>
        <taxon>Mucoromycetes</taxon>
        <taxon>Mucorales</taxon>
        <taxon>Phycomycetaceae</taxon>
        <taxon>Phycomyces</taxon>
    </lineage>
</organism>
<dbReference type="PANTHER" id="PTHR47348">
    <property type="entry name" value="MEIOTICALLY UP-REGULATED GENE 190 PROTEIN"/>
    <property type="match status" value="1"/>
</dbReference>
<feature type="region of interest" description="Disordered" evidence="6">
    <location>
        <begin position="1"/>
        <end position="166"/>
    </location>
</feature>
<evidence type="ECO:0000259" key="9">
    <source>
        <dbReference type="PROSITE" id="PS51847"/>
    </source>
</evidence>
<evidence type="ECO:0000256" key="4">
    <source>
        <dbReference type="ARBA" id="ARBA00023121"/>
    </source>
</evidence>
<evidence type="ECO:0000256" key="7">
    <source>
        <dbReference type="SAM" id="Phobius"/>
    </source>
</evidence>
<dbReference type="InterPro" id="IPR057349">
    <property type="entry name" value="C2_Mug190_3rd"/>
</dbReference>
<keyword evidence="3" id="KW-0445">Lipid transport</keyword>
<evidence type="ECO:0000256" key="6">
    <source>
        <dbReference type="SAM" id="MobiDB-lite"/>
    </source>
</evidence>
<feature type="domain" description="C2" evidence="8">
    <location>
        <begin position="631"/>
        <end position="767"/>
    </location>
</feature>
<dbReference type="Pfam" id="PF00168">
    <property type="entry name" value="C2"/>
    <property type="match status" value="2"/>
</dbReference>
<feature type="compositionally biased region" description="Basic and acidic residues" evidence="6">
    <location>
        <begin position="1005"/>
        <end position="1021"/>
    </location>
</feature>
<dbReference type="Pfam" id="PF25331">
    <property type="entry name" value="C2_Mug190_3rd"/>
    <property type="match status" value="1"/>
</dbReference>
<feature type="compositionally biased region" description="Polar residues" evidence="6">
    <location>
        <begin position="59"/>
        <end position="81"/>
    </location>
</feature>
<dbReference type="SMART" id="SM00239">
    <property type="entry name" value="C2"/>
    <property type="match status" value="2"/>
</dbReference>
<comment type="caution">
    <text evidence="10">The sequence shown here is derived from an EMBL/GenBank/DDBJ whole genome shotgun (WGS) entry which is preliminary data.</text>
</comment>
<dbReference type="InterPro" id="IPR031468">
    <property type="entry name" value="SMP_LBD"/>
</dbReference>
<evidence type="ECO:0000313" key="11">
    <source>
        <dbReference type="Proteomes" id="UP001448207"/>
    </source>
</evidence>